<evidence type="ECO:0000313" key="2">
    <source>
        <dbReference type="Proteomes" id="UP000218811"/>
    </source>
</evidence>
<sequence>MAEFPAAPALDKSCQWNIMGKGDLRKDVIMTEGVLKFLRIVTWCCGVWVTGNTLEDKACPRNVLGNDNMIWERELLSDMRNDVSADEIASIDAGTEGIHRHVLVEVPWNTVSEMDHPFKFVV</sequence>
<reference evidence="1 2" key="1">
    <citation type="journal article" date="2012" name="Science">
        <title>The Paleozoic origin of enzymatic lignin decomposition reconstructed from 31 fungal genomes.</title>
        <authorList>
            <person name="Floudas D."/>
            <person name="Binder M."/>
            <person name="Riley R."/>
            <person name="Barry K."/>
            <person name="Blanchette R.A."/>
            <person name="Henrissat B."/>
            <person name="Martinez A.T."/>
            <person name="Otillar R."/>
            <person name="Spatafora J.W."/>
            <person name="Yadav J.S."/>
            <person name="Aerts A."/>
            <person name="Benoit I."/>
            <person name="Boyd A."/>
            <person name="Carlson A."/>
            <person name="Copeland A."/>
            <person name="Coutinho P.M."/>
            <person name="de Vries R.P."/>
            <person name="Ferreira P."/>
            <person name="Findley K."/>
            <person name="Foster B."/>
            <person name="Gaskell J."/>
            <person name="Glotzer D."/>
            <person name="Gorecki P."/>
            <person name="Heitman J."/>
            <person name="Hesse C."/>
            <person name="Hori C."/>
            <person name="Igarashi K."/>
            <person name="Jurgens J.A."/>
            <person name="Kallen N."/>
            <person name="Kersten P."/>
            <person name="Kohler A."/>
            <person name="Kuees U."/>
            <person name="Kumar T.K.A."/>
            <person name="Kuo A."/>
            <person name="LaButti K."/>
            <person name="Larrondo L.F."/>
            <person name="Lindquist E."/>
            <person name="Ling A."/>
            <person name="Lombard V."/>
            <person name="Lucas S."/>
            <person name="Lundell T."/>
            <person name="Martin R."/>
            <person name="McLaughlin D.J."/>
            <person name="Morgenstern I."/>
            <person name="Morin E."/>
            <person name="Murat C."/>
            <person name="Nagy L.G."/>
            <person name="Nolan M."/>
            <person name="Ohm R.A."/>
            <person name="Patyshakuliyeva A."/>
            <person name="Rokas A."/>
            <person name="Ruiz-Duenas F.J."/>
            <person name="Sabat G."/>
            <person name="Salamov A."/>
            <person name="Samejima M."/>
            <person name="Schmutz J."/>
            <person name="Slot J.C."/>
            <person name="St John F."/>
            <person name="Stenlid J."/>
            <person name="Sun H."/>
            <person name="Sun S."/>
            <person name="Syed K."/>
            <person name="Tsang A."/>
            <person name="Wiebenga A."/>
            <person name="Young D."/>
            <person name="Pisabarro A."/>
            <person name="Eastwood D.C."/>
            <person name="Martin F."/>
            <person name="Cullen D."/>
            <person name="Grigoriev I.V."/>
            <person name="Hibbett D.S."/>
        </authorList>
    </citation>
    <scope>NUCLEOTIDE SEQUENCE [LARGE SCALE GENOMIC DNA]</scope>
    <source>
        <strain evidence="1 2">MD-104</strain>
    </source>
</reference>
<dbReference type="Proteomes" id="UP000218811">
    <property type="component" value="Unassembled WGS sequence"/>
</dbReference>
<name>A0A2H3JKR0_WOLCO</name>
<protein>
    <submittedName>
        <fullName evidence="1">Uncharacterized protein</fullName>
    </submittedName>
</protein>
<organism evidence="1 2">
    <name type="scientific">Wolfiporia cocos (strain MD-104)</name>
    <name type="common">Brown rot fungus</name>
    <dbReference type="NCBI Taxonomy" id="742152"/>
    <lineage>
        <taxon>Eukaryota</taxon>
        <taxon>Fungi</taxon>
        <taxon>Dikarya</taxon>
        <taxon>Basidiomycota</taxon>
        <taxon>Agaricomycotina</taxon>
        <taxon>Agaricomycetes</taxon>
        <taxon>Polyporales</taxon>
        <taxon>Phaeolaceae</taxon>
        <taxon>Wolfiporia</taxon>
    </lineage>
</organism>
<accession>A0A2H3JKR0</accession>
<dbReference type="AlphaFoldDB" id="A0A2H3JKR0"/>
<proteinExistence type="predicted"/>
<evidence type="ECO:0000313" key="1">
    <source>
        <dbReference type="EMBL" id="PCH42782.1"/>
    </source>
</evidence>
<dbReference type="EMBL" id="KB468135">
    <property type="protein sequence ID" value="PCH42782.1"/>
    <property type="molecule type" value="Genomic_DNA"/>
</dbReference>
<keyword evidence="2" id="KW-1185">Reference proteome</keyword>
<gene>
    <name evidence="1" type="ORF">WOLCODRAFT_17933</name>
</gene>